<dbReference type="AlphaFoldDB" id="A0AAW4G2K1"/>
<sequence>MNETVLDQVALGFREVMAKVCTPVAVITAFDDRRPHGTTVSAFTSLSMGPPMILVSLDRGSDLLAIIRRTGRFGVNVLAHDQADVAVRFARKGADKFDGVDWSDSAELPRLDGAAGWLGCTTASLVDGGDHVVALGNIVETGVTSTAPLTYHDRVFGTHRAFEVAR</sequence>
<dbReference type="InterPro" id="IPR002563">
    <property type="entry name" value="Flavin_Rdtase-like_dom"/>
</dbReference>
<feature type="domain" description="Flavin reductase like" evidence="3">
    <location>
        <begin position="17"/>
        <end position="158"/>
    </location>
</feature>
<comment type="caution">
    <text evidence="4">The sequence shown here is derived from an EMBL/GenBank/DDBJ whole genome shotgun (WGS) entry which is preliminary data.</text>
</comment>
<proteinExistence type="inferred from homology"/>
<dbReference type="Proteomes" id="UP001195196">
    <property type="component" value="Unassembled WGS sequence"/>
</dbReference>
<dbReference type="PANTHER" id="PTHR30466:SF11">
    <property type="entry name" value="FLAVIN-DEPENDENT MONOOXYGENASE, REDUCTASE SUBUNIT HSAB"/>
    <property type="match status" value="1"/>
</dbReference>
<dbReference type="GO" id="GO:0010181">
    <property type="term" value="F:FMN binding"/>
    <property type="evidence" value="ECO:0007669"/>
    <property type="project" value="InterPro"/>
</dbReference>
<dbReference type="GO" id="GO:0042602">
    <property type="term" value="F:riboflavin reductase (NADPH) activity"/>
    <property type="evidence" value="ECO:0007669"/>
    <property type="project" value="TreeGrafter"/>
</dbReference>
<protein>
    <submittedName>
        <fullName evidence="4">Flavin reductase</fullName>
    </submittedName>
</protein>
<dbReference type="SMART" id="SM00903">
    <property type="entry name" value="Flavin_Reduct"/>
    <property type="match status" value="1"/>
</dbReference>
<name>A0AAW4G2K1_GORRU</name>
<reference evidence="4" key="1">
    <citation type="submission" date="2021-02" db="EMBL/GenBank/DDBJ databases">
        <title>Taxonomy, biology and ecology of Rhodococcus bacteria occurring in California pistachio and other woody hosts as revealed by genome sequence analyses.</title>
        <authorList>
            <person name="Riely B."/>
            <person name="Gai Y."/>
        </authorList>
    </citation>
    <scope>NUCLEOTIDE SEQUENCE</scope>
    <source>
        <strain evidence="4">BP-295</strain>
    </source>
</reference>
<dbReference type="Pfam" id="PF01613">
    <property type="entry name" value="Flavin_Reduct"/>
    <property type="match status" value="1"/>
</dbReference>
<keyword evidence="2" id="KW-0560">Oxidoreductase</keyword>
<evidence type="ECO:0000259" key="3">
    <source>
        <dbReference type="SMART" id="SM00903"/>
    </source>
</evidence>
<evidence type="ECO:0000256" key="2">
    <source>
        <dbReference type="ARBA" id="ARBA00023002"/>
    </source>
</evidence>
<dbReference type="EMBL" id="JAFFGU010000002">
    <property type="protein sequence ID" value="MBM7277445.1"/>
    <property type="molecule type" value="Genomic_DNA"/>
</dbReference>
<organism evidence="4 5">
    <name type="scientific">Gordonia rubripertincta</name>
    <name type="common">Rhodococcus corallinus</name>
    <dbReference type="NCBI Taxonomy" id="36822"/>
    <lineage>
        <taxon>Bacteria</taxon>
        <taxon>Bacillati</taxon>
        <taxon>Actinomycetota</taxon>
        <taxon>Actinomycetes</taxon>
        <taxon>Mycobacteriales</taxon>
        <taxon>Gordoniaceae</taxon>
        <taxon>Gordonia</taxon>
    </lineage>
</organism>
<dbReference type="Gene3D" id="2.30.110.10">
    <property type="entry name" value="Electron Transport, Fmn-binding Protein, Chain A"/>
    <property type="match status" value="1"/>
</dbReference>
<evidence type="ECO:0000313" key="4">
    <source>
        <dbReference type="EMBL" id="MBM7277445.1"/>
    </source>
</evidence>
<accession>A0AAW4G2K1</accession>
<dbReference type="RefSeq" id="WP_182372536.1">
    <property type="nucleotide sequence ID" value="NZ_CP059694.1"/>
</dbReference>
<evidence type="ECO:0000313" key="5">
    <source>
        <dbReference type="Proteomes" id="UP001195196"/>
    </source>
</evidence>
<evidence type="ECO:0000256" key="1">
    <source>
        <dbReference type="ARBA" id="ARBA00008898"/>
    </source>
</evidence>
<gene>
    <name evidence="4" type="ORF">JTZ10_06695</name>
</gene>
<dbReference type="PANTHER" id="PTHR30466">
    <property type="entry name" value="FLAVIN REDUCTASE"/>
    <property type="match status" value="1"/>
</dbReference>
<dbReference type="InterPro" id="IPR012349">
    <property type="entry name" value="Split_barrel_FMN-bd"/>
</dbReference>
<dbReference type="InterPro" id="IPR050268">
    <property type="entry name" value="NADH-dep_flavin_reductase"/>
</dbReference>
<comment type="similarity">
    <text evidence="1">Belongs to the non-flavoprotein flavin reductase family.</text>
</comment>
<dbReference type="SUPFAM" id="SSF50475">
    <property type="entry name" value="FMN-binding split barrel"/>
    <property type="match status" value="1"/>
</dbReference>